<feature type="transmembrane region" description="Helical" evidence="1">
    <location>
        <begin position="12"/>
        <end position="34"/>
    </location>
</feature>
<accession>A0ABS7JHM4</accession>
<dbReference type="PANTHER" id="PTHR37488:SF2">
    <property type="entry name" value="DUF1275 DOMAIN-CONTAINING PROTEIN"/>
    <property type="match status" value="1"/>
</dbReference>
<organism evidence="2 3">
    <name type="scientific">Qipengyuania pacifica</name>
    <dbReference type="NCBI Taxonomy" id="2860199"/>
    <lineage>
        <taxon>Bacteria</taxon>
        <taxon>Pseudomonadati</taxon>
        <taxon>Pseudomonadota</taxon>
        <taxon>Alphaproteobacteria</taxon>
        <taxon>Sphingomonadales</taxon>
        <taxon>Erythrobacteraceae</taxon>
        <taxon>Qipengyuania</taxon>
    </lineage>
</organism>
<dbReference type="Proteomes" id="UP000776651">
    <property type="component" value="Unassembled WGS sequence"/>
</dbReference>
<name>A0ABS7JHM4_9SPHN</name>
<evidence type="ECO:0000313" key="2">
    <source>
        <dbReference type="EMBL" id="MBX7489525.1"/>
    </source>
</evidence>
<keyword evidence="1" id="KW-1133">Transmembrane helix</keyword>
<feature type="transmembrane region" description="Helical" evidence="1">
    <location>
        <begin position="93"/>
        <end position="113"/>
    </location>
</feature>
<feature type="transmembrane region" description="Helical" evidence="1">
    <location>
        <begin position="119"/>
        <end position="139"/>
    </location>
</feature>
<protein>
    <submittedName>
        <fullName evidence="2">DUF1275 domain-containing protein</fullName>
    </submittedName>
</protein>
<dbReference type="InterPro" id="IPR010699">
    <property type="entry name" value="DUF1275"/>
</dbReference>
<evidence type="ECO:0000256" key="1">
    <source>
        <dbReference type="SAM" id="Phobius"/>
    </source>
</evidence>
<evidence type="ECO:0000313" key="3">
    <source>
        <dbReference type="Proteomes" id="UP000776651"/>
    </source>
</evidence>
<feature type="transmembrane region" description="Helical" evidence="1">
    <location>
        <begin position="182"/>
        <end position="200"/>
    </location>
</feature>
<dbReference type="RefSeq" id="WP_221598658.1">
    <property type="nucleotide sequence ID" value="NZ_JAIGNQ010000004.1"/>
</dbReference>
<comment type="caution">
    <text evidence="2">The sequence shown here is derived from an EMBL/GenBank/DDBJ whole genome shotgun (WGS) entry which is preliminary data.</text>
</comment>
<dbReference type="EMBL" id="JAIGNQ010000004">
    <property type="protein sequence ID" value="MBX7489525.1"/>
    <property type="molecule type" value="Genomic_DNA"/>
</dbReference>
<gene>
    <name evidence="2" type="ORF">K3177_13465</name>
</gene>
<keyword evidence="1" id="KW-0472">Membrane</keyword>
<dbReference type="PANTHER" id="PTHR37488">
    <property type="entry name" value="DUF1275 DOMAIN-CONTAINING PROTEIN"/>
    <property type="match status" value="1"/>
</dbReference>
<sequence length="234" mass="24397">MQDANQDVGSPLGKLLLVLSFTTGLIDAVSVLGLGKVFTANMTGNVVFMGFAIAGAPGFFVWSYVAALASFLFGAFAAGQGGKRMAAGPIRRWLIGAAVFETLALWIAAIIAWRYDPATLTPTVSLYAIIALTGIAMGFRNGTVRQLKVPDLTTTVLTLTLTGLASDSHFAGGKNPNWRRRIMAVLCILTGAAIGAVLVLHAGLSLPLFLTGGVVLVSTLIFSVHPASGRVHTP</sequence>
<keyword evidence="3" id="KW-1185">Reference proteome</keyword>
<feature type="transmembrane region" description="Helical" evidence="1">
    <location>
        <begin position="46"/>
        <end position="73"/>
    </location>
</feature>
<feature type="transmembrane region" description="Helical" evidence="1">
    <location>
        <begin position="206"/>
        <end position="224"/>
    </location>
</feature>
<dbReference type="Pfam" id="PF06912">
    <property type="entry name" value="DUF1275"/>
    <property type="match status" value="1"/>
</dbReference>
<proteinExistence type="predicted"/>
<keyword evidence="1" id="KW-0812">Transmembrane</keyword>
<reference evidence="2 3" key="1">
    <citation type="submission" date="2021-08" db="EMBL/GenBank/DDBJ databases">
        <title>Comparative Genomics Analysis of the Genus Qipengyuania Reveals Extensive Genetic Diversity and Metabolic Versatility, Including the Description of Fifteen Novel Species.</title>
        <authorList>
            <person name="Liu Y."/>
        </authorList>
    </citation>
    <scope>NUCLEOTIDE SEQUENCE [LARGE SCALE GENOMIC DNA]</scope>
    <source>
        <strain evidence="2 3">GH25</strain>
    </source>
</reference>